<name>A0A9W6URK6_9ACTN</name>
<organism evidence="3 4">
    <name type="scientific">Kitasatospora phosalacinea</name>
    <dbReference type="NCBI Taxonomy" id="2065"/>
    <lineage>
        <taxon>Bacteria</taxon>
        <taxon>Bacillati</taxon>
        <taxon>Actinomycetota</taxon>
        <taxon>Actinomycetes</taxon>
        <taxon>Kitasatosporales</taxon>
        <taxon>Streptomycetaceae</taxon>
        <taxon>Kitasatospora</taxon>
    </lineage>
</organism>
<dbReference type="Pfam" id="PF13546">
    <property type="entry name" value="DDE_5"/>
    <property type="match status" value="1"/>
</dbReference>
<comment type="caution">
    <text evidence="3">The sequence shown here is derived from an EMBL/GenBank/DDBJ whole genome shotgun (WGS) entry which is preliminary data.</text>
</comment>
<dbReference type="EMBL" id="BSRX01000102">
    <property type="protein sequence ID" value="GLW59606.1"/>
    <property type="molecule type" value="Genomic_DNA"/>
</dbReference>
<evidence type="ECO:0000256" key="1">
    <source>
        <dbReference type="SAM" id="MobiDB-lite"/>
    </source>
</evidence>
<sequence length="100" mass="10989">MIRAGHWEPGNPEILIVMDSGYDVTYLSHALADLPVVLLGRLRSDRVMLRDPGPDRRGRKGGRPRRHGGVLTFAKPDTWHTPDTATAADTTRYGIAEATA</sequence>
<evidence type="ECO:0000259" key="2">
    <source>
        <dbReference type="Pfam" id="PF13546"/>
    </source>
</evidence>
<reference evidence="3" key="1">
    <citation type="submission" date="2023-02" db="EMBL/GenBank/DDBJ databases">
        <title>Kitasatospora phosalacinea NBRC 14362.</title>
        <authorList>
            <person name="Ichikawa N."/>
            <person name="Sato H."/>
            <person name="Tonouchi N."/>
        </authorList>
    </citation>
    <scope>NUCLEOTIDE SEQUENCE</scope>
    <source>
        <strain evidence="3">NBRC 14362</strain>
    </source>
</reference>
<protein>
    <recommendedName>
        <fullName evidence="2">Transposase IS701-like DDE domain-containing protein</fullName>
    </recommendedName>
</protein>
<proteinExistence type="predicted"/>
<gene>
    <name evidence="3" type="ORF">Kpho01_76160</name>
</gene>
<feature type="compositionally biased region" description="Basic residues" evidence="1">
    <location>
        <begin position="57"/>
        <end position="68"/>
    </location>
</feature>
<feature type="region of interest" description="Disordered" evidence="1">
    <location>
        <begin position="48"/>
        <end position="86"/>
    </location>
</feature>
<feature type="domain" description="Transposase IS701-like DDE" evidence="2">
    <location>
        <begin position="1"/>
        <end position="91"/>
    </location>
</feature>
<dbReference type="Proteomes" id="UP001165143">
    <property type="component" value="Unassembled WGS sequence"/>
</dbReference>
<dbReference type="RefSeq" id="WP_418909943.1">
    <property type="nucleotide sequence ID" value="NZ_JNYE01000189.1"/>
</dbReference>
<evidence type="ECO:0000313" key="4">
    <source>
        <dbReference type="Proteomes" id="UP001165143"/>
    </source>
</evidence>
<accession>A0A9W6URK6</accession>
<evidence type="ECO:0000313" key="3">
    <source>
        <dbReference type="EMBL" id="GLW59606.1"/>
    </source>
</evidence>
<dbReference type="InterPro" id="IPR038721">
    <property type="entry name" value="IS701-like_DDE_dom"/>
</dbReference>
<dbReference type="AlphaFoldDB" id="A0A9W6URK6"/>